<reference evidence="7" key="1">
    <citation type="submission" date="2021-02" db="EMBL/GenBank/DDBJ databases">
        <title>Neisseriaceae sp. 26B isolated from the cloaca of a Common Toad-headed Turtle (Mesoclemmys nasuta).</title>
        <authorList>
            <person name="Spergser J."/>
            <person name="Busse H.-J."/>
        </authorList>
    </citation>
    <scope>NUCLEOTIDE SEQUENCE</scope>
    <source>
        <strain evidence="7">26B</strain>
    </source>
</reference>
<dbReference type="KEGG" id="ptes:JQU52_05540"/>
<dbReference type="Gene3D" id="3.30.1330.60">
    <property type="entry name" value="OmpA-like domain"/>
    <property type="match status" value="1"/>
</dbReference>
<organism evidence="7 8">
    <name type="scientific">Paralysiella testudinis</name>
    <dbReference type="NCBI Taxonomy" id="2809020"/>
    <lineage>
        <taxon>Bacteria</taxon>
        <taxon>Pseudomonadati</taxon>
        <taxon>Pseudomonadota</taxon>
        <taxon>Betaproteobacteria</taxon>
        <taxon>Neisseriales</taxon>
        <taxon>Neisseriaceae</taxon>
        <taxon>Paralysiella</taxon>
    </lineage>
</organism>
<dbReference type="RefSeq" id="WP_230340136.1">
    <property type="nucleotide sequence ID" value="NZ_CP069798.1"/>
</dbReference>
<proteinExistence type="predicted"/>
<dbReference type="PANTHER" id="PTHR30329:SF21">
    <property type="entry name" value="LIPOPROTEIN YIAD-RELATED"/>
    <property type="match status" value="1"/>
</dbReference>
<dbReference type="InterPro" id="IPR036737">
    <property type="entry name" value="OmpA-like_sf"/>
</dbReference>
<keyword evidence="8" id="KW-1185">Reference proteome</keyword>
<feature type="domain" description="OmpA-like" evidence="6">
    <location>
        <begin position="205"/>
        <end position="333"/>
    </location>
</feature>
<evidence type="ECO:0000256" key="5">
    <source>
        <dbReference type="SAM" id="SignalP"/>
    </source>
</evidence>
<dbReference type="InterPro" id="IPR050330">
    <property type="entry name" value="Bact_OuterMem_StrucFunc"/>
</dbReference>
<dbReference type="PANTHER" id="PTHR30329">
    <property type="entry name" value="STATOR ELEMENT OF FLAGELLAR MOTOR COMPLEX"/>
    <property type="match status" value="1"/>
</dbReference>
<evidence type="ECO:0000256" key="1">
    <source>
        <dbReference type="ARBA" id="ARBA00004442"/>
    </source>
</evidence>
<dbReference type="CDD" id="cd07185">
    <property type="entry name" value="OmpA_C-like"/>
    <property type="match status" value="1"/>
</dbReference>
<dbReference type="AlphaFoldDB" id="A0A892ZJN8"/>
<dbReference type="EMBL" id="CP069798">
    <property type="protein sequence ID" value="QRQ82843.1"/>
    <property type="molecule type" value="Genomic_DNA"/>
</dbReference>
<comment type="subcellular location">
    <subcellularLocation>
        <location evidence="1">Cell outer membrane</location>
    </subcellularLocation>
</comment>
<dbReference type="InterPro" id="IPR006664">
    <property type="entry name" value="OMP_bac"/>
</dbReference>
<dbReference type="PRINTS" id="PR01021">
    <property type="entry name" value="OMPADOMAIN"/>
</dbReference>
<dbReference type="GO" id="GO:0009279">
    <property type="term" value="C:cell outer membrane"/>
    <property type="evidence" value="ECO:0007669"/>
    <property type="project" value="UniProtKB-SubCell"/>
</dbReference>
<accession>A0A892ZJN8</accession>
<protein>
    <submittedName>
        <fullName evidence="7">OmpA family protein</fullName>
    </submittedName>
</protein>
<name>A0A892ZJN8_9NEIS</name>
<evidence type="ECO:0000256" key="3">
    <source>
        <dbReference type="ARBA" id="ARBA00023237"/>
    </source>
</evidence>
<evidence type="ECO:0000256" key="4">
    <source>
        <dbReference type="PROSITE-ProRule" id="PRU00473"/>
    </source>
</evidence>
<dbReference type="Pfam" id="PF00691">
    <property type="entry name" value="OmpA"/>
    <property type="match status" value="1"/>
</dbReference>
<dbReference type="SUPFAM" id="SSF103088">
    <property type="entry name" value="OmpA-like"/>
    <property type="match status" value="1"/>
</dbReference>
<evidence type="ECO:0000259" key="6">
    <source>
        <dbReference type="PROSITE" id="PS51123"/>
    </source>
</evidence>
<sequence length="334" mass="35329">MTQAPTRCALLCAGLLLAIGSAQAADTPFSPKPVTYGWQGAGNYITGTQLAGVEQHIRSHAPVNAGNNRAFQKALCTLDLAKHSYRETNTKGITEHLAGEALALSAAAQQNGNPGQMAPLPGTPRRFTDHWAKIADLKQAVDGKQCAVTQLECAEVALAGAEYETQEGYGRHRNHGVAWLKQAEQLMAEGEAAVAACAEPAAESSAAETFSLDTDTLFAFGSARLSSDGQQRIHAFAQRLQAHQHRISTLQISGHADRIGSASLNRELSAQRAEAVAAILRRHLSAVPADRIHTVGKGSSEPLVQCAGNKPTAALKSCLQPNRRVTVTVTGVYS</sequence>
<feature type="chain" id="PRO_5034594615" evidence="5">
    <location>
        <begin position="25"/>
        <end position="334"/>
    </location>
</feature>
<evidence type="ECO:0000256" key="2">
    <source>
        <dbReference type="ARBA" id="ARBA00023136"/>
    </source>
</evidence>
<dbReference type="Proteomes" id="UP000653156">
    <property type="component" value="Chromosome"/>
</dbReference>
<dbReference type="PROSITE" id="PS51123">
    <property type="entry name" value="OMPA_2"/>
    <property type="match status" value="1"/>
</dbReference>
<evidence type="ECO:0000313" key="8">
    <source>
        <dbReference type="Proteomes" id="UP000653156"/>
    </source>
</evidence>
<keyword evidence="5" id="KW-0732">Signal</keyword>
<gene>
    <name evidence="7" type="ORF">JQU52_05540</name>
</gene>
<keyword evidence="3" id="KW-0998">Cell outer membrane</keyword>
<keyword evidence="2 4" id="KW-0472">Membrane</keyword>
<dbReference type="InterPro" id="IPR006665">
    <property type="entry name" value="OmpA-like"/>
</dbReference>
<evidence type="ECO:0000313" key="7">
    <source>
        <dbReference type="EMBL" id="QRQ82843.1"/>
    </source>
</evidence>
<feature type="signal peptide" evidence="5">
    <location>
        <begin position="1"/>
        <end position="24"/>
    </location>
</feature>